<evidence type="ECO:0000313" key="2">
    <source>
        <dbReference type="EMBL" id="QDT37264.1"/>
    </source>
</evidence>
<dbReference type="EMBL" id="CP036268">
    <property type="protein sequence ID" value="QDT37264.1"/>
    <property type="molecule type" value="Genomic_DNA"/>
</dbReference>
<organism evidence="2 3">
    <name type="scientific">Stratiformator vulcanicus</name>
    <dbReference type="NCBI Taxonomy" id="2527980"/>
    <lineage>
        <taxon>Bacteria</taxon>
        <taxon>Pseudomonadati</taxon>
        <taxon>Planctomycetota</taxon>
        <taxon>Planctomycetia</taxon>
        <taxon>Planctomycetales</taxon>
        <taxon>Planctomycetaceae</taxon>
        <taxon>Stratiformator</taxon>
    </lineage>
</organism>
<feature type="compositionally biased region" description="Basic and acidic residues" evidence="1">
    <location>
        <begin position="19"/>
        <end position="31"/>
    </location>
</feature>
<protein>
    <submittedName>
        <fullName evidence="2">Uncharacterized protein</fullName>
    </submittedName>
</protein>
<proteinExistence type="predicted"/>
<accession>A0A517R0B0</accession>
<feature type="compositionally biased region" description="Basic and acidic residues" evidence="1">
    <location>
        <begin position="44"/>
        <end position="61"/>
    </location>
</feature>
<gene>
    <name evidence="2" type="ORF">Pan189_16370</name>
</gene>
<dbReference type="KEGG" id="svp:Pan189_16370"/>
<name>A0A517R0B0_9PLAN</name>
<dbReference type="AlphaFoldDB" id="A0A517R0B0"/>
<evidence type="ECO:0000313" key="3">
    <source>
        <dbReference type="Proteomes" id="UP000317318"/>
    </source>
</evidence>
<feature type="compositionally biased region" description="Basic and acidic residues" evidence="1">
    <location>
        <begin position="70"/>
        <end position="79"/>
    </location>
</feature>
<evidence type="ECO:0000256" key="1">
    <source>
        <dbReference type="SAM" id="MobiDB-lite"/>
    </source>
</evidence>
<keyword evidence="3" id="KW-1185">Reference proteome</keyword>
<reference evidence="2 3" key="1">
    <citation type="submission" date="2019-02" db="EMBL/GenBank/DDBJ databases">
        <title>Deep-cultivation of Planctomycetes and their phenomic and genomic characterization uncovers novel biology.</title>
        <authorList>
            <person name="Wiegand S."/>
            <person name="Jogler M."/>
            <person name="Boedeker C."/>
            <person name="Pinto D."/>
            <person name="Vollmers J."/>
            <person name="Rivas-Marin E."/>
            <person name="Kohn T."/>
            <person name="Peeters S.H."/>
            <person name="Heuer A."/>
            <person name="Rast P."/>
            <person name="Oberbeckmann S."/>
            <person name="Bunk B."/>
            <person name="Jeske O."/>
            <person name="Meyerdierks A."/>
            <person name="Storesund J.E."/>
            <person name="Kallscheuer N."/>
            <person name="Luecker S."/>
            <person name="Lage O.M."/>
            <person name="Pohl T."/>
            <person name="Merkel B.J."/>
            <person name="Hornburger P."/>
            <person name="Mueller R.-W."/>
            <person name="Bruemmer F."/>
            <person name="Labrenz M."/>
            <person name="Spormann A.M."/>
            <person name="Op den Camp H."/>
            <person name="Overmann J."/>
            <person name="Amann R."/>
            <person name="Jetten M.S.M."/>
            <person name="Mascher T."/>
            <person name="Medema M.H."/>
            <person name="Devos D.P."/>
            <person name="Kaster A.-K."/>
            <person name="Ovreas L."/>
            <person name="Rohde M."/>
            <person name="Galperin M.Y."/>
            <person name="Jogler C."/>
        </authorList>
    </citation>
    <scope>NUCLEOTIDE SEQUENCE [LARGE SCALE GENOMIC DNA]</scope>
    <source>
        <strain evidence="2 3">Pan189</strain>
    </source>
</reference>
<dbReference type="Proteomes" id="UP000317318">
    <property type="component" value="Chromosome"/>
</dbReference>
<dbReference type="RefSeq" id="WP_145363395.1">
    <property type="nucleotide sequence ID" value="NZ_CP036268.1"/>
</dbReference>
<feature type="compositionally biased region" description="Gly residues" evidence="1">
    <location>
        <begin position="94"/>
        <end position="104"/>
    </location>
</feature>
<feature type="region of interest" description="Disordered" evidence="1">
    <location>
        <begin position="1"/>
        <end position="104"/>
    </location>
</feature>
<sequence length="104" mass="10603">MVSFGPMTNASAAGAARGHAAEQKNRVEQADASRAVSASGAKTHSLDDGRDVETSADRDADGSAGYAQPEAHHEPKPETETTTEADGTPKQDGSDGGPGLDIRV</sequence>